<evidence type="ECO:0000256" key="1">
    <source>
        <dbReference type="SAM" id="MobiDB-lite"/>
    </source>
</evidence>
<dbReference type="CDD" id="cd00882">
    <property type="entry name" value="Ras_like_GTPase"/>
    <property type="match status" value="1"/>
</dbReference>
<dbReference type="EMBL" id="AHHH01000332">
    <property type="protein sequence ID" value="ESU40086.1"/>
    <property type="molecule type" value="Genomic_DNA"/>
</dbReference>
<evidence type="ECO:0000313" key="2">
    <source>
        <dbReference type="EMBL" id="ESU40086.1"/>
    </source>
</evidence>
<dbReference type="SUPFAM" id="SSF48403">
    <property type="entry name" value="Ankyrin repeat"/>
    <property type="match status" value="1"/>
</dbReference>
<dbReference type="InterPro" id="IPR027417">
    <property type="entry name" value="P-loop_NTPase"/>
</dbReference>
<dbReference type="Proteomes" id="UP000018040">
    <property type="component" value="Unassembled WGS sequence"/>
</dbReference>
<evidence type="ECO:0000313" key="3">
    <source>
        <dbReference type="Proteomes" id="UP000018040"/>
    </source>
</evidence>
<proteinExistence type="predicted"/>
<reference evidence="2 3" key="2">
    <citation type="journal article" date="2013" name="Genome Biol. Evol.">
        <title>Genome sequencing of Giardia lamblia genotypes A2 and B isolates (DH and GS) and comparative analysis with the genomes of genotypes A1 and E (WB and Pig).</title>
        <authorList>
            <person name="Adam R.D."/>
            <person name="Dahlstrom E.W."/>
            <person name="Martens C.A."/>
            <person name="Bruno D.P."/>
            <person name="Barbian K.D."/>
            <person name="Ricklefs S.M."/>
            <person name="Hernandez M.M."/>
            <person name="Narla N.P."/>
            <person name="Patel R.B."/>
            <person name="Porcella S.F."/>
            <person name="Nash T.E."/>
        </authorList>
    </citation>
    <scope>NUCLEOTIDE SEQUENCE [LARGE SCALE GENOMIC DNA]</scope>
    <source>
        <strain evidence="2 3">GS</strain>
    </source>
</reference>
<dbReference type="Gene3D" id="3.40.50.300">
    <property type="entry name" value="P-loop containing nucleotide triphosphate hydrolases"/>
    <property type="match status" value="1"/>
</dbReference>
<accession>V6TMY5</accession>
<comment type="caution">
    <text evidence="2">The sequence shown here is derived from an EMBL/GenBank/DDBJ whole genome shotgun (WGS) entry which is preliminary data.</text>
</comment>
<dbReference type="VEuPathDB" id="GiardiaDB:GL50581_101"/>
<dbReference type="PANTHER" id="PTHR32046">
    <property type="entry name" value="G DOMAIN-CONTAINING PROTEIN"/>
    <property type="match status" value="1"/>
</dbReference>
<dbReference type="InterPro" id="IPR002110">
    <property type="entry name" value="Ankyrin_rpt"/>
</dbReference>
<dbReference type="PANTHER" id="PTHR32046:SF11">
    <property type="entry name" value="IMMUNE-ASSOCIATED NUCLEOTIDE-BINDING PROTEIN 10-LIKE"/>
    <property type="match status" value="1"/>
</dbReference>
<organism evidence="2 3">
    <name type="scientific">Giardia intestinalis</name>
    <name type="common">Giardia lamblia</name>
    <dbReference type="NCBI Taxonomy" id="5741"/>
    <lineage>
        <taxon>Eukaryota</taxon>
        <taxon>Metamonada</taxon>
        <taxon>Diplomonadida</taxon>
        <taxon>Hexamitidae</taxon>
        <taxon>Giardiinae</taxon>
        <taxon>Giardia</taxon>
    </lineage>
</organism>
<dbReference type="VEuPathDB" id="GiardiaDB:GL50803_00115444"/>
<dbReference type="Gene3D" id="1.25.40.20">
    <property type="entry name" value="Ankyrin repeat-containing domain"/>
    <property type="match status" value="2"/>
</dbReference>
<reference evidence="3" key="1">
    <citation type="submission" date="2012-02" db="EMBL/GenBank/DDBJ databases">
        <title>Genome sequencing of Giardia lamblia Genotypes A2 and B isolates (DH and GS) and comparative analysis with the genomes of Genotypes A1 and E (WB and Pig).</title>
        <authorList>
            <person name="Adam R."/>
            <person name="Dahlstrom E."/>
            <person name="Martens C."/>
            <person name="Bruno D."/>
            <person name="Barbian K."/>
            <person name="Porcella S.F."/>
            <person name="Nash T."/>
        </authorList>
    </citation>
    <scope>NUCLEOTIDE SEQUENCE</scope>
    <source>
        <strain evidence="3">GS</strain>
    </source>
</reference>
<gene>
    <name evidence="2" type="ORF">GSB_155164</name>
</gene>
<sequence length="454" mass="50062">MSLDGPAGRSDVEASAEPAVKSPSSDGETALMRAAARGDMDEVRRHLDKCGGDASGRTALTYTAKKGQTEAVKILLEHEKGMSDSQNHSTLYHVLKSGHIEAAKIVIPHEDPTDKNGVTALMRAAARGDAEMVELLAPLQKGMKDTDGNTAFVHALRNKHEGIASLLIKHESRSPSEKCLMQSNLAERRSPSANDNPITILVLGEPGVGKSTFVSGIINYLRFDHLPETTEEIGQIQWAVSMKVVLLDDNYAETTVRMGPRDDSESTESVSVSVTQDPKLHALDSSGAKVQLIDTPGIGDTRGYDYDKANFDKIIDVIRDYEIHGILILLKPDTRLSTSFKFCVEELLVHLPIGVRENIVFCFTNARSTHYRPGDSYTALKEPLDQRKVDIKLSKDTMYRFDNEAVRFRLLGPAGPPLQQKAWTTSAKAGPEQRRSCVVQYRIYTLQSRCMAER</sequence>
<name>V6TMY5_GIAIN</name>
<dbReference type="SUPFAM" id="SSF52540">
    <property type="entry name" value="P-loop containing nucleoside triphosphate hydrolases"/>
    <property type="match status" value="1"/>
</dbReference>
<protein>
    <submittedName>
        <fullName evidence="2">Ankyrin repeat protein</fullName>
    </submittedName>
</protein>
<dbReference type="OrthoDB" id="5846319at2759"/>
<dbReference type="SMART" id="SM00248">
    <property type="entry name" value="ANK"/>
    <property type="match status" value="4"/>
</dbReference>
<dbReference type="InterPro" id="IPR036770">
    <property type="entry name" value="Ankyrin_rpt-contain_sf"/>
</dbReference>
<dbReference type="Pfam" id="PF12796">
    <property type="entry name" value="Ank_2"/>
    <property type="match status" value="2"/>
</dbReference>
<feature type="region of interest" description="Disordered" evidence="1">
    <location>
        <begin position="1"/>
        <end position="29"/>
    </location>
</feature>
<dbReference type="AlphaFoldDB" id="V6TMY5"/>
<dbReference type="VEuPathDB" id="GiardiaDB:QR46_0106"/>